<evidence type="ECO:0000313" key="6">
    <source>
        <dbReference type="Proteomes" id="UP000245133"/>
    </source>
</evidence>
<dbReference type="PANTHER" id="PTHR43080">
    <property type="entry name" value="CBS DOMAIN-CONTAINING PROTEIN CBSX3, MITOCHONDRIAL"/>
    <property type="match status" value="1"/>
</dbReference>
<dbReference type="AlphaFoldDB" id="A0A2P2DVE6"/>
<dbReference type="EMBL" id="BFBB01000001">
    <property type="protein sequence ID" value="GBF48560.1"/>
    <property type="molecule type" value="Genomic_DNA"/>
</dbReference>
<evidence type="ECO:0000313" key="5">
    <source>
        <dbReference type="EMBL" id="GBF48560.1"/>
    </source>
</evidence>
<keyword evidence="1 2" id="KW-0129">CBS domain</keyword>
<dbReference type="Gene3D" id="3.10.580.10">
    <property type="entry name" value="CBS-domain"/>
    <property type="match status" value="1"/>
</dbReference>
<evidence type="ECO:0000256" key="3">
    <source>
        <dbReference type="SAM" id="MobiDB-lite"/>
    </source>
</evidence>
<feature type="domain" description="CBS" evidence="4">
    <location>
        <begin position="109"/>
        <end position="166"/>
    </location>
</feature>
<name>A0A2P2DVE6_9LEPT</name>
<dbReference type="Proteomes" id="UP000245133">
    <property type="component" value="Unassembled WGS sequence"/>
</dbReference>
<evidence type="ECO:0000256" key="1">
    <source>
        <dbReference type="ARBA" id="ARBA00023122"/>
    </source>
</evidence>
<evidence type="ECO:0000259" key="4">
    <source>
        <dbReference type="PROSITE" id="PS51371"/>
    </source>
</evidence>
<reference evidence="5 6" key="1">
    <citation type="submission" date="2018-02" db="EMBL/GenBank/DDBJ databases">
        <title>Novel Leptospira species isolated from soil and water in Japan.</title>
        <authorList>
            <person name="Nakao R."/>
            <person name="Masuzawa T."/>
        </authorList>
    </citation>
    <scope>NUCLEOTIDE SEQUENCE [LARGE SCALE GENOMIC DNA]</scope>
    <source>
        <strain evidence="5 6">YH101</strain>
    </source>
</reference>
<gene>
    <name evidence="5" type="ORF">LPTSP4_00590</name>
</gene>
<comment type="caution">
    <text evidence="5">The sequence shown here is derived from an EMBL/GenBank/DDBJ whole genome shotgun (WGS) entry which is preliminary data.</text>
</comment>
<dbReference type="Pfam" id="PF00571">
    <property type="entry name" value="CBS"/>
    <property type="match status" value="2"/>
</dbReference>
<feature type="domain" description="CBS" evidence="4">
    <location>
        <begin position="45"/>
        <end position="103"/>
    </location>
</feature>
<dbReference type="InterPro" id="IPR051257">
    <property type="entry name" value="Diverse_CBS-Domain"/>
</dbReference>
<protein>
    <submittedName>
        <fullName evidence="5">CBS domain protein</fullName>
    </submittedName>
</protein>
<proteinExistence type="predicted"/>
<dbReference type="PROSITE" id="PS51371">
    <property type="entry name" value="CBS"/>
    <property type="match status" value="2"/>
</dbReference>
<dbReference type="InterPro" id="IPR046342">
    <property type="entry name" value="CBS_dom_sf"/>
</dbReference>
<dbReference type="InterPro" id="IPR000644">
    <property type="entry name" value="CBS_dom"/>
</dbReference>
<organism evidence="5 6">
    <name type="scientific">Leptospira ryugenii</name>
    <dbReference type="NCBI Taxonomy" id="1917863"/>
    <lineage>
        <taxon>Bacteria</taxon>
        <taxon>Pseudomonadati</taxon>
        <taxon>Spirochaetota</taxon>
        <taxon>Spirochaetia</taxon>
        <taxon>Leptospirales</taxon>
        <taxon>Leptospiraceae</taxon>
        <taxon>Leptospira</taxon>
    </lineage>
</organism>
<sequence>MAAIPSEVPGAETGARPALFSGKPSDYERKEESHKTELVFAHQLMSQPVFCLSQSASFQELKDAFLEKRFRHIPIVDEKKSLVGIVSDRDFLKYSLLDEGKKMDWNQWTQKKILTARRNTEIRFAAKVMLEEHIGSLPIVDEKGQLEGIITRSDFIRAMVKFPGFILVV</sequence>
<accession>A0A2P2DVE6</accession>
<dbReference type="SMART" id="SM00116">
    <property type="entry name" value="CBS"/>
    <property type="match status" value="2"/>
</dbReference>
<dbReference type="Gene3D" id="3.90.1280.20">
    <property type="match status" value="1"/>
</dbReference>
<dbReference type="SUPFAM" id="SSF54631">
    <property type="entry name" value="CBS-domain pair"/>
    <property type="match status" value="1"/>
</dbReference>
<evidence type="ECO:0000256" key="2">
    <source>
        <dbReference type="PROSITE-ProRule" id="PRU00703"/>
    </source>
</evidence>
<feature type="region of interest" description="Disordered" evidence="3">
    <location>
        <begin position="1"/>
        <end position="27"/>
    </location>
</feature>
<keyword evidence="6" id="KW-1185">Reference proteome</keyword>
<dbReference type="PANTHER" id="PTHR43080:SF2">
    <property type="entry name" value="CBS DOMAIN-CONTAINING PROTEIN"/>
    <property type="match status" value="1"/>
</dbReference>